<feature type="domain" description="EGF-like" evidence="2">
    <location>
        <begin position="299"/>
        <end position="346"/>
    </location>
</feature>
<keyword evidence="1" id="KW-0472">Membrane</keyword>
<dbReference type="Proteomes" id="UP000018320">
    <property type="component" value="Unassembled WGS sequence"/>
</dbReference>
<feature type="domain" description="EGF-like" evidence="2">
    <location>
        <begin position="466"/>
        <end position="520"/>
    </location>
</feature>
<dbReference type="InterPro" id="IPR006212">
    <property type="entry name" value="Furin_repeat"/>
</dbReference>
<organism evidence="3 4">
    <name type="scientific">Giardia intestinalis</name>
    <name type="common">Giardia lamblia</name>
    <dbReference type="NCBI Taxonomy" id="5741"/>
    <lineage>
        <taxon>Eukaryota</taxon>
        <taxon>Metamonada</taxon>
        <taxon>Diplomonadida</taxon>
        <taxon>Hexamitidae</taxon>
        <taxon>Giardiinae</taxon>
        <taxon>Giardia</taxon>
    </lineage>
</organism>
<keyword evidence="1" id="KW-0812">Transmembrane</keyword>
<dbReference type="PANTHER" id="PTHR23275">
    <property type="entry name" value="CABRIOLET.-RELATED"/>
    <property type="match status" value="1"/>
</dbReference>
<evidence type="ECO:0000313" key="3">
    <source>
        <dbReference type="EMBL" id="ESU34755.1"/>
    </source>
</evidence>
<dbReference type="EMBL" id="AHGT01000159">
    <property type="protein sequence ID" value="ESU34755.1"/>
    <property type="molecule type" value="Genomic_DNA"/>
</dbReference>
<gene>
    <name evidence="3" type="ORF">DHA2_154274</name>
</gene>
<dbReference type="Pfam" id="PF03302">
    <property type="entry name" value="VSP"/>
    <property type="match status" value="1"/>
</dbReference>
<dbReference type="VEuPathDB" id="GiardiaDB:QR46_4052"/>
<evidence type="ECO:0000313" key="4">
    <source>
        <dbReference type="Proteomes" id="UP000018320"/>
    </source>
</evidence>
<dbReference type="SMART" id="SM00181">
    <property type="entry name" value="EGF"/>
    <property type="match status" value="5"/>
</dbReference>
<keyword evidence="1" id="KW-1133">Transmembrane helix</keyword>
<sequence length="882" mass="90422">MTSEPSGLCAGPDISTARLPVTLPQGSPSCECLGEPLGHGDGLCGAQEWKIATLWCCGPSRDRGSKAGVEQRLPPCAVLGGHRRGRGRCVQVQASRQRKASHRACQCQSAWQVHKDTARALLPSGTAGLGARGGSVHASAPRCVMAGAGATAEDPLMFQLIPLFVASTIAVTCRSDGNHTATCQAGKCETVGRTEICTQCKTGGVPVGGFCWPPGSPQAAAAGCTQADGTALDKTAATCEKCGDGYFLFMGGCYNKDAHPGSDICTKAEGGVCTACKVDGQYIFQNTADKVTPGSECILCHDATGADGYTGVANCLKCTAPTNSPGAATCTECQDGYYKDAKGACVQCQGNCATCETSAAQCTSCKGNTFLKSDKTCVTDSQCDQGTYADKKTWTCKACSEITGCTACTYNDQLQKPVCSACTAGGKTLIKTELDGTTTCVDAAGCAANAQAGTHFLTKTSDKCLLCNDVSDTGEAANKGVEGCGKCKKENPDTAPACTECLEGYIGKPVDSSPGTVTCSPCHKNCATCSEATIENKCTKCKAGFFLVDVTDGKKCVPCDSTTDGGREGCSACSNNNGFKCTECKANYRKQSNGGANDDYTCVKTCEDETACGGTAGACDATVIDANGKELHYCSYCGKDNEFPINGICTNNKESNTCTSHTCTQCAANYFLYMGGCYSTQKAPGNFMCKKSNDSGICTEAANDKYFVVPGASNTEQSILACGNPLGTLVDTKAYVGVDGCSACTAPVAPSDGGMTAAVCTSCDNSKKPNLAGSGCFPCAVSGCSHCNRDDMCEACSSGKKVSPGRKSCVDGCPSNSTDDNSVCTCSDGYSPDSSGTSCVSSGTNRSGLSTGAIAGISVAVVVVVGGLVGFLCWWFLCRGKA</sequence>
<dbReference type="Gene3D" id="2.10.220.10">
    <property type="entry name" value="Hormone Receptor, Insulin-like Growth Factor Receptor 1, Chain A, domain 2"/>
    <property type="match status" value="2"/>
</dbReference>
<dbReference type="VEuPathDB" id="GiardiaDB:DHA2_154274"/>
<feature type="domain" description="EGF-like" evidence="2">
    <location>
        <begin position="558"/>
        <end position="603"/>
    </location>
</feature>
<name>V6TD74_GIAIN</name>
<reference evidence="3 4" key="2">
    <citation type="journal article" date="2013" name="Genome Biol. Evol.">
        <title>Genome sequencing of Giardia lamblia genotypes A2 and B isolates (DH and GS) and comparative analysis with the genomes of genotypes A1 and E (WB and Pig).</title>
        <authorList>
            <person name="Adam R.D."/>
            <person name="Dahlstrom E.W."/>
            <person name="Martens C.A."/>
            <person name="Bruno D.P."/>
            <person name="Barbian K.D."/>
            <person name="Ricklefs S.M."/>
            <person name="Hernandez M.M."/>
            <person name="Narla N.P."/>
            <person name="Patel R.B."/>
            <person name="Porcella S.F."/>
            <person name="Nash T.E."/>
        </authorList>
    </citation>
    <scope>NUCLEOTIDE SEQUENCE [LARGE SCALE GENOMIC DNA]</scope>
    <source>
        <strain evidence="3 4">DH</strain>
    </source>
</reference>
<comment type="caution">
    <text evidence="3">The sequence shown here is derived from an EMBL/GenBank/DDBJ whole genome shotgun (WGS) entry which is preliminary data.</text>
</comment>
<dbReference type="SMART" id="SM00261">
    <property type="entry name" value="FU"/>
    <property type="match status" value="5"/>
</dbReference>
<feature type="domain" description="EGF-like" evidence="2">
    <location>
        <begin position="521"/>
        <end position="557"/>
    </location>
</feature>
<accession>V6TD74</accession>
<dbReference type="VEuPathDB" id="GiardiaDB:GL50803_00114674"/>
<dbReference type="VEuPathDB" id="GiardiaDB:GL50581_322"/>
<reference evidence="4" key="1">
    <citation type="submission" date="2012-02" db="EMBL/GenBank/DDBJ databases">
        <title>Genome sequencing of Giardia lamblia Genotypes A2 and B isolates (DH and GS) and comparative analysis with the genomes of Genotypes A1 and E (WB and Pig).</title>
        <authorList>
            <person name="Adam R."/>
            <person name="Dahlstrom E."/>
            <person name="Martens C."/>
            <person name="Bruno D."/>
            <person name="Barbian K."/>
            <person name="Porcella S.F."/>
            <person name="Nash T."/>
        </authorList>
    </citation>
    <scope>NUCLEOTIDE SEQUENCE</scope>
    <source>
        <strain evidence="4">DH</strain>
    </source>
</reference>
<dbReference type="SUPFAM" id="SSF57184">
    <property type="entry name" value="Growth factor receptor domain"/>
    <property type="match status" value="3"/>
</dbReference>
<feature type="domain" description="EGF-like" evidence="2">
    <location>
        <begin position="347"/>
        <end position="378"/>
    </location>
</feature>
<dbReference type="InterPro" id="IPR052798">
    <property type="entry name" value="Giardia_VSA"/>
</dbReference>
<protein>
    <submittedName>
        <fullName evidence="3">Variant-specific surface protein</fullName>
    </submittedName>
</protein>
<dbReference type="AlphaFoldDB" id="V6TD74"/>
<proteinExistence type="predicted"/>
<dbReference type="PANTHER" id="PTHR23275:SF100">
    <property type="entry name" value="EGF-LIKE DOMAIN-CONTAINING PROTEIN"/>
    <property type="match status" value="1"/>
</dbReference>
<dbReference type="InterPro" id="IPR005127">
    <property type="entry name" value="Giardia_VSP"/>
</dbReference>
<evidence type="ECO:0000256" key="1">
    <source>
        <dbReference type="SAM" id="Phobius"/>
    </source>
</evidence>
<feature type="transmembrane region" description="Helical" evidence="1">
    <location>
        <begin position="853"/>
        <end position="877"/>
    </location>
</feature>
<evidence type="ECO:0000259" key="2">
    <source>
        <dbReference type="SMART" id="SM00181"/>
    </source>
</evidence>
<dbReference type="InterPro" id="IPR009030">
    <property type="entry name" value="Growth_fac_rcpt_cys_sf"/>
</dbReference>
<dbReference type="InterPro" id="IPR000742">
    <property type="entry name" value="EGF"/>
</dbReference>